<dbReference type="InterPro" id="IPR032710">
    <property type="entry name" value="NTF2-like_dom_sf"/>
</dbReference>
<accession>A0ABU7XH55</accession>
<dbReference type="InterPro" id="IPR037401">
    <property type="entry name" value="SnoaL-like"/>
</dbReference>
<dbReference type="PANTHER" id="PTHR41252:SF1">
    <property type="entry name" value="BLR2505 PROTEIN"/>
    <property type="match status" value="1"/>
</dbReference>
<protein>
    <submittedName>
        <fullName evidence="2">Nuclear transport factor 2 family protein</fullName>
    </submittedName>
</protein>
<dbReference type="Proteomes" id="UP001350748">
    <property type="component" value="Unassembled WGS sequence"/>
</dbReference>
<reference evidence="2 3" key="1">
    <citation type="submission" date="2024-02" db="EMBL/GenBank/DDBJ databases">
        <authorList>
            <person name="Grouzdev D."/>
        </authorList>
    </citation>
    <scope>NUCLEOTIDE SEQUENCE [LARGE SCALE GENOMIC DNA]</scope>
    <source>
        <strain evidence="2 3">9N</strain>
    </source>
</reference>
<gene>
    <name evidence="2" type="ORF">V3H18_09275</name>
</gene>
<dbReference type="PANTHER" id="PTHR41252">
    <property type="entry name" value="BLR2505 PROTEIN"/>
    <property type="match status" value="1"/>
</dbReference>
<evidence type="ECO:0000259" key="1">
    <source>
        <dbReference type="Pfam" id="PF12680"/>
    </source>
</evidence>
<evidence type="ECO:0000313" key="3">
    <source>
        <dbReference type="Proteomes" id="UP001350748"/>
    </source>
</evidence>
<dbReference type="Pfam" id="PF12680">
    <property type="entry name" value="SnoaL_2"/>
    <property type="match status" value="2"/>
</dbReference>
<proteinExistence type="predicted"/>
<feature type="domain" description="SnoaL-like" evidence="1">
    <location>
        <begin position="29"/>
        <end position="129"/>
    </location>
</feature>
<organism evidence="2 3">
    <name type="scientific">Methylocystis borbori</name>
    <dbReference type="NCBI Taxonomy" id="3118750"/>
    <lineage>
        <taxon>Bacteria</taxon>
        <taxon>Pseudomonadati</taxon>
        <taxon>Pseudomonadota</taxon>
        <taxon>Alphaproteobacteria</taxon>
        <taxon>Hyphomicrobiales</taxon>
        <taxon>Methylocystaceae</taxon>
        <taxon>Methylocystis</taxon>
    </lineage>
</organism>
<dbReference type="RefSeq" id="WP_332081743.1">
    <property type="nucleotide sequence ID" value="NZ_JAZHYN010000023.1"/>
</dbReference>
<dbReference type="Gene3D" id="3.10.450.50">
    <property type="match status" value="2"/>
</dbReference>
<comment type="caution">
    <text evidence="2">The sequence shown here is derived from an EMBL/GenBank/DDBJ whole genome shotgun (WGS) entry which is preliminary data.</text>
</comment>
<name>A0ABU7XH55_9HYPH</name>
<keyword evidence="3" id="KW-1185">Reference proteome</keyword>
<feature type="domain" description="SnoaL-like" evidence="1">
    <location>
        <begin position="177"/>
        <end position="279"/>
    </location>
</feature>
<dbReference type="EMBL" id="JAZHYN010000023">
    <property type="protein sequence ID" value="MEF3366722.1"/>
    <property type="molecule type" value="Genomic_DNA"/>
</dbReference>
<dbReference type="SUPFAM" id="SSF54427">
    <property type="entry name" value="NTF2-like"/>
    <property type="match status" value="2"/>
</dbReference>
<sequence>MRGPGGRSGQLVDSETRRRVHEIVQSRMSRDVSGMLKYFVEDVELNYTCSRLGVLRPGHWRGRDALREHLRRVDIDYEPLDAEIVSILVEGDRTAVRWVSNWRHRATGQIHNMDMAHFLRWRNGLVAEMYEFRDMRCASRVTDVVPQSLNDILNPPGPGLSRDEMARRLIAMGNFSWGGPDIALIREICSPDVVCEFVGDRTTISYAGRYRGVDALINIVRGIGVEFEQLSHVTPEVIIDAAAAAGRRTVEWRHRGTGRRGLVELADFVRFEEGRIVEIVEFRDSVALLQMQA</sequence>
<evidence type="ECO:0000313" key="2">
    <source>
        <dbReference type="EMBL" id="MEF3366722.1"/>
    </source>
</evidence>